<evidence type="ECO:0000313" key="1">
    <source>
        <dbReference type="EMBL" id="RPD38821.1"/>
    </source>
</evidence>
<name>A0A3N4M6E0_9BACT</name>
<organism evidence="1 2">
    <name type="scientific">Chitinophaga barathri</name>
    <dbReference type="NCBI Taxonomy" id="1647451"/>
    <lineage>
        <taxon>Bacteria</taxon>
        <taxon>Pseudomonadati</taxon>
        <taxon>Bacteroidota</taxon>
        <taxon>Chitinophagia</taxon>
        <taxon>Chitinophagales</taxon>
        <taxon>Chitinophagaceae</taxon>
        <taxon>Chitinophaga</taxon>
    </lineage>
</organism>
<dbReference type="Proteomes" id="UP000279089">
    <property type="component" value="Unassembled WGS sequence"/>
</dbReference>
<proteinExistence type="predicted"/>
<sequence>MFFNMHNSLSAHAQQLCTGPRQELIPFLKRKKRGSATMIKSWWNGFALVKNGDRSFYEECKGGVEYYSN</sequence>
<comment type="caution">
    <text evidence="1">The sequence shown here is derived from an EMBL/GenBank/DDBJ whole genome shotgun (WGS) entry which is preliminary data.</text>
</comment>
<keyword evidence="2" id="KW-1185">Reference proteome</keyword>
<reference evidence="2" key="1">
    <citation type="submission" date="2018-11" db="EMBL/GenBank/DDBJ databases">
        <title>Chitinophaga lutea sp.nov., isolate from arsenic contaminated soil.</title>
        <authorList>
            <person name="Zong Y."/>
        </authorList>
    </citation>
    <scope>NUCLEOTIDE SEQUENCE [LARGE SCALE GENOMIC DNA]</scope>
    <source>
        <strain evidence="2">YLT18</strain>
    </source>
</reference>
<gene>
    <name evidence="1" type="ORF">EG028_21970</name>
</gene>
<dbReference type="AlphaFoldDB" id="A0A3N4M6E0"/>
<dbReference type="EMBL" id="RMBX01000013">
    <property type="protein sequence ID" value="RPD38821.1"/>
    <property type="molecule type" value="Genomic_DNA"/>
</dbReference>
<protein>
    <submittedName>
        <fullName evidence="1">Uncharacterized protein</fullName>
    </submittedName>
</protein>
<accession>A0A3N4M6E0</accession>
<evidence type="ECO:0000313" key="2">
    <source>
        <dbReference type="Proteomes" id="UP000279089"/>
    </source>
</evidence>